<evidence type="ECO:0000313" key="1">
    <source>
        <dbReference type="EMBL" id="MFC6788153.1"/>
    </source>
</evidence>
<comment type="caution">
    <text evidence="1">The sequence shown here is derived from an EMBL/GenBank/DDBJ whole genome shotgun (WGS) entry which is preliminary data.</text>
</comment>
<dbReference type="InterPro" id="IPR007554">
    <property type="entry name" value="Glycerophosphate_synth"/>
</dbReference>
<proteinExistence type="predicted"/>
<dbReference type="AlphaFoldDB" id="A0ABD5TJB7"/>
<name>A0ABD5TJB7_9EURY</name>
<sequence length="42" mass="5002">MFYLAVSKYWVININAFSGVNPRKDQVFLQTWHGTPLKKNWC</sequence>
<dbReference type="Proteomes" id="UP001596443">
    <property type="component" value="Unassembled WGS sequence"/>
</dbReference>
<dbReference type="InterPro" id="IPR043149">
    <property type="entry name" value="TagF_N"/>
</dbReference>
<dbReference type="Gene3D" id="3.40.50.11820">
    <property type="match status" value="1"/>
</dbReference>
<dbReference type="Pfam" id="PF04464">
    <property type="entry name" value="Glyphos_transf"/>
    <property type="match status" value="1"/>
</dbReference>
<keyword evidence="2" id="KW-1185">Reference proteome</keyword>
<organism evidence="1 2">
    <name type="scientific">Halobaculum halobium</name>
    <dbReference type="NCBI Taxonomy" id="3032281"/>
    <lineage>
        <taxon>Archaea</taxon>
        <taxon>Methanobacteriati</taxon>
        <taxon>Methanobacteriota</taxon>
        <taxon>Stenosarchaea group</taxon>
        <taxon>Halobacteria</taxon>
        <taxon>Halobacteriales</taxon>
        <taxon>Haloferacaceae</taxon>
        <taxon>Halobaculum</taxon>
    </lineage>
</organism>
<accession>A0ABD5TJB7</accession>
<dbReference type="RefSeq" id="WP_390215558.1">
    <property type="nucleotide sequence ID" value="NZ_JBHSWX010000017.1"/>
</dbReference>
<reference evidence="1 2" key="1">
    <citation type="journal article" date="2019" name="Int. J. Syst. Evol. Microbiol.">
        <title>The Global Catalogue of Microorganisms (GCM) 10K type strain sequencing project: providing services to taxonomists for standard genome sequencing and annotation.</title>
        <authorList>
            <consortium name="The Broad Institute Genomics Platform"/>
            <consortium name="The Broad Institute Genome Sequencing Center for Infectious Disease"/>
            <person name="Wu L."/>
            <person name="Ma J."/>
        </authorList>
    </citation>
    <scope>NUCLEOTIDE SEQUENCE [LARGE SCALE GENOMIC DNA]</scope>
    <source>
        <strain evidence="1 2">SYNS20</strain>
    </source>
</reference>
<evidence type="ECO:0000313" key="2">
    <source>
        <dbReference type="Proteomes" id="UP001596443"/>
    </source>
</evidence>
<gene>
    <name evidence="1" type="ORF">ACFQFD_19965</name>
</gene>
<dbReference type="EMBL" id="JBHSWX010000017">
    <property type="protein sequence ID" value="MFC6788153.1"/>
    <property type="molecule type" value="Genomic_DNA"/>
</dbReference>
<protein>
    <submittedName>
        <fullName evidence="1">CDP-glycerol glycerophosphotransferase family protein</fullName>
    </submittedName>
</protein>